<protein>
    <submittedName>
        <fullName evidence="1">Uncharacterized protein</fullName>
    </submittedName>
</protein>
<accession>A0A445AJ35</accession>
<proteinExistence type="predicted"/>
<gene>
    <name evidence="1" type="ORF">Ahy_B02g060694</name>
</gene>
<dbReference type="AlphaFoldDB" id="A0A445AJ35"/>
<organism evidence="1 2">
    <name type="scientific">Arachis hypogaea</name>
    <name type="common">Peanut</name>
    <dbReference type="NCBI Taxonomy" id="3818"/>
    <lineage>
        <taxon>Eukaryota</taxon>
        <taxon>Viridiplantae</taxon>
        <taxon>Streptophyta</taxon>
        <taxon>Embryophyta</taxon>
        <taxon>Tracheophyta</taxon>
        <taxon>Spermatophyta</taxon>
        <taxon>Magnoliopsida</taxon>
        <taxon>eudicotyledons</taxon>
        <taxon>Gunneridae</taxon>
        <taxon>Pentapetalae</taxon>
        <taxon>rosids</taxon>
        <taxon>fabids</taxon>
        <taxon>Fabales</taxon>
        <taxon>Fabaceae</taxon>
        <taxon>Papilionoideae</taxon>
        <taxon>50 kb inversion clade</taxon>
        <taxon>dalbergioids sensu lato</taxon>
        <taxon>Dalbergieae</taxon>
        <taxon>Pterocarpus clade</taxon>
        <taxon>Arachis</taxon>
    </lineage>
</organism>
<dbReference type="PANTHER" id="PTHR48245:SF1">
    <property type="match status" value="1"/>
</dbReference>
<dbReference type="Proteomes" id="UP000289738">
    <property type="component" value="Chromosome B02"/>
</dbReference>
<dbReference type="PANTHER" id="PTHR48245">
    <property type="match status" value="1"/>
</dbReference>
<sequence length="61" mass="6953">MRTTSTWTKGPYEALLFPRIGFGLFLCSLGRGRRRPPSEGPDSEIPLWTRSIIIFRISSKV</sequence>
<name>A0A445AJ35_ARAHY</name>
<evidence type="ECO:0000313" key="1">
    <source>
        <dbReference type="EMBL" id="RYR26456.1"/>
    </source>
</evidence>
<evidence type="ECO:0000313" key="2">
    <source>
        <dbReference type="Proteomes" id="UP000289738"/>
    </source>
</evidence>
<comment type="caution">
    <text evidence="1">The sequence shown here is derived from an EMBL/GenBank/DDBJ whole genome shotgun (WGS) entry which is preliminary data.</text>
</comment>
<reference evidence="1 2" key="1">
    <citation type="submission" date="2019-01" db="EMBL/GenBank/DDBJ databases">
        <title>Sequencing of cultivated peanut Arachis hypogaea provides insights into genome evolution and oil improvement.</title>
        <authorList>
            <person name="Chen X."/>
        </authorList>
    </citation>
    <scope>NUCLEOTIDE SEQUENCE [LARGE SCALE GENOMIC DNA]</scope>
    <source>
        <strain evidence="2">cv. Fuhuasheng</strain>
        <tissue evidence="1">Leaves</tissue>
    </source>
</reference>
<dbReference type="EMBL" id="SDMP01000012">
    <property type="protein sequence ID" value="RYR26456.1"/>
    <property type="molecule type" value="Genomic_DNA"/>
</dbReference>
<keyword evidence="2" id="KW-1185">Reference proteome</keyword>